<organism evidence="1 2">
    <name type="scientific">Petropleomorpha daqingensis</name>
    <dbReference type="NCBI Taxonomy" id="2026353"/>
    <lineage>
        <taxon>Bacteria</taxon>
        <taxon>Bacillati</taxon>
        <taxon>Actinomycetota</taxon>
        <taxon>Actinomycetes</taxon>
        <taxon>Geodermatophilales</taxon>
        <taxon>Geodermatophilaceae</taxon>
        <taxon>Petropleomorpha</taxon>
    </lineage>
</organism>
<sequence length="169" mass="18966">MSGSLIATVPRPREAGPEMAELARFYADVTWTGTIEAGGMGPGTPAMTARGRGTHTRLHDGLWIVGDYRQDQFLDDGTYVLTWRLHWVTGWDADAQEYRAALADNYGHADVLRGRIDGDRLVYETLGDGPVRLRLVWDRTDPDVAIWSNQRSIDGGPWTLVETYRMTRT</sequence>
<reference evidence="1 2" key="1">
    <citation type="submission" date="2020-07" db="EMBL/GenBank/DDBJ databases">
        <title>Sequencing the genomes of 1000 actinobacteria strains.</title>
        <authorList>
            <person name="Klenk H.-P."/>
        </authorList>
    </citation>
    <scope>NUCLEOTIDE SEQUENCE [LARGE SCALE GENOMIC DNA]</scope>
    <source>
        <strain evidence="1 2">DSM 104001</strain>
    </source>
</reference>
<accession>A0A853CDT7</accession>
<dbReference type="RefSeq" id="WP_179715240.1">
    <property type="nucleotide sequence ID" value="NZ_JACBZT010000001.1"/>
</dbReference>
<keyword evidence="2" id="KW-1185">Reference proteome</keyword>
<proteinExistence type="predicted"/>
<dbReference type="EMBL" id="JACBZT010000001">
    <property type="protein sequence ID" value="NYJ04528.1"/>
    <property type="molecule type" value="Genomic_DNA"/>
</dbReference>
<evidence type="ECO:0000313" key="1">
    <source>
        <dbReference type="EMBL" id="NYJ04528.1"/>
    </source>
</evidence>
<protein>
    <recommendedName>
        <fullName evidence="3">DUF1579 domain-containing protein</fullName>
    </recommendedName>
</protein>
<comment type="caution">
    <text evidence="1">The sequence shown here is derived from an EMBL/GenBank/DDBJ whole genome shotgun (WGS) entry which is preliminary data.</text>
</comment>
<evidence type="ECO:0000313" key="2">
    <source>
        <dbReference type="Proteomes" id="UP000541969"/>
    </source>
</evidence>
<dbReference type="Pfam" id="PF07617">
    <property type="entry name" value="DUF1579"/>
    <property type="match status" value="1"/>
</dbReference>
<dbReference type="InterPro" id="IPR011473">
    <property type="entry name" value="DUF1579"/>
</dbReference>
<dbReference type="Proteomes" id="UP000541969">
    <property type="component" value="Unassembled WGS sequence"/>
</dbReference>
<name>A0A853CDT7_9ACTN</name>
<dbReference type="AlphaFoldDB" id="A0A853CDT7"/>
<evidence type="ECO:0008006" key="3">
    <source>
        <dbReference type="Google" id="ProtNLM"/>
    </source>
</evidence>
<gene>
    <name evidence="1" type="ORF">GGQ55_000806</name>
</gene>